<keyword evidence="3" id="KW-1185">Reference proteome</keyword>
<dbReference type="RefSeq" id="XP_028528906.1">
    <property type="nucleotide sequence ID" value="XM_028672345.1"/>
</dbReference>
<feature type="region of interest" description="Disordered" evidence="1">
    <location>
        <begin position="1"/>
        <end position="23"/>
    </location>
</feature>
<dbReference type="OrthoDB" id="10255128at2759"/>
<dbReference type="Proteomes" id="UP000220797">
    <property type="component" value="Unassembled WGS sequence"/>
</dbReference>
<evidence type="ECO:0000313" key="3">
    <source>
        <dbReference type="Proteomes" id="UP000220797"/>
    </source>
</evidence>
<dbReference type="OMA" id="IFCECLM"/>
<evidence type="ECO:0000313" key="2">
    <source>
        <dbReference type="EMBL" id="CRG96101.1"/>
    </source>
</evidence>
<accession>A0A1J1GUE1</accession>
<dbReference type="SUPFAM" id="SSF103657">
    <property type="entry name" value="BAR/IMD domain-like"/>
    <property type="match status" value="1"/>
</dbReference>
<protein>
    <submittedName>
        <fullName evidence="2">Uncharacterized protein</fullName>
    </submittedName>
</protein>
<dbReference type="VEuPathDB" id="PlasmoDB:PGAL8A_00331600"/>
<dbReference type="GeneID" id="39731846"/>
<dbReference type="EMBL" id="CVMV01000059">
    <property type="protein sequence ID" value="CRG96101.1"/>
    <property type="molecule type" value="Genomic_DNA"/>
</dbReference>
<comment type="caution">
    <text evidence="2">The sequence shown here is derived from an EMBL/GenBank/DDBJ whole genome shotgun (WGS) entry which is preliminary data.</text>
</comment>
<gene>
    <name evidence="2" type="ORF">PGAL8A_00331600</name>
</gene>
<dbReference type="AlphaFoldDB" id="A0A1J1GUE1"/>
<dbReference type="InterPro" id="IPR027267">
    <property type="entry name" value="AH/BAR_dom_sf"/>
</dbReference>
<organism evidence="2 3">
    <name type="scientific">Plasmodium gallinaceum</name>
    <dbReference type="NCBI Taxonomy" id="5849"/>
    <lineage>
        <taxon>Eukaryota</taxon>
        <taxon>Sar</taxon>
        <taxon>Alveolata</taxon>
        <taxon>Apicomplexa</taxon>
        <taxon>Aconoidasida</taxon>
        <taxon>Haemosporida</taxon>
        <taxon>Plasmodiidae</taxon>
        <taxon>Plasmodium</taxon>
        <taxon>Plasmodium (Haemamoeba)</taxon>
    </lineage>
</organism>
<name>A0A1J1GUE1_PLAGA</name>
<evidence type="ECO:0000256" key="1">
    <source>
        <dbReference type="SAM" id="MobiDB-lite"/>
    </source>
</evidence>
<sequence length="1151" mass="137788">MEYNKKNENEQNTVNSEKNKNETKEKNLRNFENTFIYDWKKALKRVEEGRKCCEHLSKIFVEIIRIEKEYESNLRSLCNIFKEFNSESSGIKSGIISLKKNIERRCEQIKDFVNYIECEILNNTLNTTLVNHKNVFDQIKIDGIENEKIVEKTKKESVKYIENCVNAYEELMESINVFHNSAYYHPIKRIELSNVCINKYLVAKKKEYEYKNTINIINEVELKKEKRLKSILYSLESMDYKRISCIKDNIMKYLIFFTSYIRNVQYDLNNCIDIFKDINPYGEIEEYCLSYNKKFKNEIEDIIFFNNIVSWPMLIDYLNELNYVKKNGSLNNYEDISIDNDYLNNTKNKYRNLISTFFNVDVYKNFIQNNSKKSAQNFNSIYTNIFNEIIFFNKKESNDDDFKGENEDNISLHEENEGNCLNLYEEIEKEHENYYNDKEFRKRENIIMNDGKDVIMNERKDIIMNESKDIIMNESKDVIMNERKDIIMNERKDIIMNESKDIIMNESKDIIMNKSKDIIMNESKNFELDDIDTHKQGNLFMNTDRNINEYINVEKKLYTDVNFERKEKVCEENDTSIKYNSLNKSDIDEKGKINENEQDNLNNIYENSGKEFIKSECNRKNKYIEEKKKNENINFSTENNDNSSNIDSKGYKYDCFSGNTDDESDYSYSLIKNLHEKKKKDSSSSVSSEKNNFDGLLGNVNNNLKKMGIFFHFYLKNLFMGNFDKISEFNITKYFNVYNNRFVFCECLIDLIKKKRINFIFLKSIVLLAKIILIFLDYCNLYVDYWSSIYILIAAENFYFEIENDNTINVNLLLQKYSLFEKKKNSLSNKNIDILNNKKTSDMNLIKNTKEKYFSDENGNSKNISFNTKNVKIFSKVNQMYPKSKSVINIYECNKNEKNELNNESDVNLNDFNLNNRNKNCIKEVSEKYINENVNINSTYENMNDRYIEDEEKINVNTKNPLNENDETYNKTINNTLEENIKNETSIKSEYINDSNDSKKQKIFLHKFLYSHNFWNNIKFWEVSFLVIISEIIQEIILLEKLRYENKESLIKKYFFFFKYFNFYNSMIHFGLSINQIGLLLNKIFHYFNLKNDPISRKYFFQIIDIATNKNITLNYIKMDVNNINTEYKKYYLQHYNNFLNDENKKTMRKS</sequence>
<reference evidence="2" key="1">
    <citation type="submission" date="2015-04" db="EMBL/GenBank/DDBJ databases">
        <authorList>
            <consortium name="Pathogen Informatics"/>
        </authorList>
    </citation>
    <scope>NUCLEOTIDE SEQUENCE [LARGE SCALE GENOMIC DNA]</scope>
    <source>
        <strain evidence="2">8A</strain>
    </source>
</reference>
<dbReference type="Gene3D" id="1.20.1270.60">
    <property type="entry name" value="Arfaptin homology (AH) domain/BAR domain"/>
    <property type="match status" value="1"/>
</dbReference>
<proteinExistence type="predicted"/>